<keyword evidence="5 12" id="KW-0812">Transmembrane</keyword>
<dbReference type="PANTHER" id="PTHR30069:SF53">
    <property type="entry name" value="COLICIN I RECEPTOR-RELATED"/>
    <property type="match status" value="1"/>
</dbReference>
<dbReference type="InterPro" id="IPR037066">
    <property type="entry name" value="Plug_dom_sf"/>
</dbReference>
<sequence length="606" mass="65047">MPVHSGRVIASLPALFALTSVTSVHAQPIRLDDIVVTAQRSEQPAAETLADITVIDRERIEQAGATGVADLLARSPGIELARNGGPTATTSLYVRGADSRFTAVYVDGVRVDSQSTGGAAWEAIPLSRIERIEILRGPAAAVYGSDAIAGVIQIFTRKGEGAFAPVLSAGVGSQRTGRVEASASQGGELVDWAAGISREISDGFNARRLASANPDDDGYRRSSANARVGLRPVAGQRLDATLLWTSLDSQYDGSRSADDHSRHHLLTTGLAWSAELSPDWTLRANAGESHTRYETRPSPYFTDTRLRNYLLDSEWRTGPARLRLGAERREDRLDNTSVAGGRGERSQNAVLAGAGLELGAHALQANARVDDDSEFGGKTNGSLAWGWKLAPAWRLSASFGTAFRAPTLYQRYSQYGVATLDPETSRNLEFGLRMLDGADQAGVVVYRNRVTNLINFGAAGPCASSFGCYGNTGHAEMEGATFSGATRLGAIDLAGSLDWQLPRDTDSGRLLARRSRLHGNVTADTRVADWTLGASLQASGRRWDNAANTQALGGYALLGVHASRRIARDWTVLARVDNLADRDYETARTYANPGRTAWLNLTWAPR</sequence>
<reference evidence="18" key="1">
    <citation type="journal article" date="1999" name="Nat. Struct. Biol.">
        <title>Crystal structure of the outer membrane active transporter FepA from Escherichia coli.</title>
        <authorList>
            <person name="Buchanan S.K."/>
            <person name="Smith B.S."/>
            <person name="Venkatramani L."/>
            <person name="Xia D."/>
            <person name="Esser L."/>
            <person name="Palnitkar M."/>
            <person name="Chakraborty R."/>
            <person name="van der Helm D."/>
            <person name="Deisenhofer J."/>
        </authorList>
    </citation>
    <scope>NUCLEOTIDE SEQUENCE</scope>
</reference>
<dbReference type="Pfam" id="PF00593">
    <property type="entry name" value="TonB_dep_Rec_b-barrel"/>
    <property type="match status" value="1"/>
</dbReference>
<evidence type="ECO:0000256" key="7">
    <source>
        <dbReference type="ARBA" id="ARBA00023065"/>
    </source>
</evidence>
<dbReference type="RefSeq" id="WP_034410956.1">
    <property type="nucleotide sequence ID" value="NZ_AXWS01000008.1"/>
</dbReference>
<proteinExistence type="inferred from homology"/>
<evidence type="ECO:0000313" key="17">
    <source>
        <dbReference type="Proteomes" id="UP000675920"/>
    </source>
</evidence>
<dbReference type="InterPro" id="IPR012910">
    <property type="entry name" value="Plug_dom"/>
</dbReference>
<feature type="chain" id="PRO_5034241682" evidence="14">
    <location>
        <begin position="27"/>
        <end position="606"/>
    </location>
</feature>
<evidence type="ECO:0000256" key="4">
    <source>
        <dbReference type="ARBA" id="ARBA00022452"/>
    </source>
</evidence>
<dbReference type="Pfam" id="PF07715">
    <property type="entry name" value="Plug"/>
    <property type="match status" value="1"/>
</dbReference>
<organism evidence="17 18">
    <name type="scientific">Derxia gummosa DSM 723</name>
    <dbReference type="NCBI Taxonomy" id="1121388"/>
    <lineage>
        <taxon>Bacteria</taxon>
        <taxon>Pseudomonadati</taxon>
        <taxon>Pseudomonadota</taxon>
        <taxon>Betaproteobacteria</taxon>
        <taxon>Burkholderiales</taxon>
        <taxon>Alcaligenaceae</taxon>
        <taxon>Derxia</taxon>
    </lineage>
</organism>
<dbReference type="Proteomes" id="UP000675920">
    <property type="component" value="Unplaced"/>
</dbReference>
<evidence type="ECO:0000256" key="8">
    <source>
        <dbReference type="ARBA" id="ARBA00023077"/>
    </source>
</evidence>
<evidence type="ECO:0000256" key="10">
    <source>
        <dbReference type="ARBA" id="ARBA00023170"/>
    </source>
</evidence>
<evidence type="ECO:0000256" key="12">
    <source>
        <dbReference type="PROSITE-ProRule" id="PRU01360"/>
    </source>
</evidence>
<dbReference type="SUPFAM" id="SSF56935">
    <property type="entry name" value="Porins"/>
    <property type="match status" value="1"/>
</dbReference>
<dbReference type="PANTHER" id="PTHR30069">
    <property type="entry name" value="TONB-DEPENDENT OUTER MEMBRANE RECEPTOR"/>
    <property type="match status" value="1"/>
</dbReference>
<dbReference type="CDD" id="cd01347">
    <property type="entry name" value="ligand_gated_channel"/>
    <property type="match status" value="1"/>
</dbReference>
<evidence type="ECO:0000259" key="16">
    <source>
        <dbReference type="Pfam" id="PF07715"/>
    </source>
</evidence>
<feature type="domain" description="TonB-dependent receptor plug" evidence="16">
    <location>
        <begin position="46"/>
        <end position="151"/>
    </location>
</feature>
<dbReference type="GO" id="GO:0009279">
    <property type="term" value="C:cell outer membrane"/>
    <property type="evidence" value="ECO:0007669"/>
    <property type="project" value="UniProtKB-SubCell"/>
</dbReference>
<evidence type="ECO:0000256" key="6">
    <source>
        <dbReference type="ARBA" id="ARBA00022729"/>
    </source>
</evidence>
<evidence type="ECO:0000256" key="14">
    <source>
        <dbReference type="SAM" id="SignalP"/>
    </source>
</evidence>
<keyword evidence="11 12" id="KW-0998">Cell outer membrane</keyword>
<keyword evidence="8 13" id="KW-0798">TonB box</keyword>
<protein>
    <submittedName>
        <fullName evidence="18">TonB-dependent receptor domain-containing protein</fullName>
    </submittedName>
</protein>
<evidence type="ECO:0000256" key="9">
    <source>
        <dbReference type="ARBA" id="ARBA00023136"/>
    </source>
</evidence>
<dbReference type="PROSITE" id="PS52016">
    <property type="entry name" value="TONB_DEPENDENT_REC_3"/>
    <property type="match status" value="1"/>
</dbReference>
<keyword evidence="7" id="KW-0406">Ion transport</keyword>
<evidence type="ECO:0000256" key="3">
    <source>
        <dbReference type="ARBA" id="ARBA00022448"/>
    </source>
</evidence>
<evidence type="ECO:0000256" key="5">
    <source>
        <dbReference type="ARBA" id="ARBA00022692"/>
    </source>
</evidence>
<dbReference type="InterPro" id="IPR036942">
    <property type="entry name" value="Beta-barrel_TonB_sf"/>
</dbReference>
<feature type="domain" description="TonB-dependent receptor-like beta-barrel" evidence="15">
    <location>
        <begin position="216"/>
        <end position="579"/>
    </location>
</feature>
<evidence type="ECO:0000259" key="15">
    <source>
        <dbReference type="Pfam" id="PF00593"/>
    </source>
</evidence>
<keyword evidence="10 18" id="KW-0675">Receptor</keyword>
<dbReference type="AlphaFoldDB" id="A0A8B6X7M7"/>
<keyword evidence="17" id="KW-1185">Reference proteome</keyword>
<keyword evidence="6 14" id="KW-0732">Signal</keyword>
<comment type="similarity">
    <text evidence="2 12 13">Belongs to the TonB-dependent receptor family.</text>
</comment>
<comment type="subcellular location">
    <subcellularLocation>
        <location evidence="1 12">Cell outer membrane</location>
        <topology evidence="1 12">Multi-pass membrane protein</topology>
    </subcellularLocation>
</comment>
<dbReference type="OrthoDB" id="183532at2"/>
<dbReference type="Gene3D" id="2.40.170.20">
    <property type="entry name" value="TonB-dependent receptor, beta-barrel domain"/>
    <property type="match status" value="1"/>
</dbReference>
<evidence type="ECO:0000256" key="11">
    <source>
        <dbReference type="ARBA" id="ARBA00023237"/>
    </source>
</evidence>
<dbReference type="InterPro" id="IPR000531">
    <property type="entry name" value="Beta-barrel_TonB"/>
</dbReference>
<accession>A0A8B6X7M7</accession>
<dbReference type="GO" id="GO:0015889">
    <property type="term" value="P:cobalamin transport"/>
    <property type="evidence" value="ECO:0007669"/>
    <property type="project" value="TreeGrafter"/>
</dbReference>
<name>A0A8B6X7M7_9BURK</name>
<evidence type="ECO:0000256" key="2">
    <source>
        <dbReference type="ARBA" id="ARBA00009810"/>
    </source>
</evidence>
<keyword evidence="9 12" id="KW-0472">Membrane</keyword>
<reference evidence="18" key="2">
    <citation type="submission" date="2025-08" db="UniProtKB">
        <authorList>
            <consortium name="RefSeq"/>
        </authorList>
    </citation>
    <scope>IDENTIFICATION</scope>
</reference>
<evidence type="ECO:0000256" key="1">
    <source>
        <dbReference type="ARBA" id="ARBA00004571"/>
    </source>
</evidence>
<dbReference type="InterPro" id="IPR039426">
    <property type="entry name" value="TonB-dep_rcpt-like"/>
</dbReference>
<evidence type="ECO:0000256" key="13">
    <source>
        <dbReference type="RuleBase" id="RU003357"/>
    </source>
</evidence>
<feature type="signal peptide" evidence="14">
    <location>
        <begin position="1"/>
        <end position="26"/>
    </location>
</feature>
<keyword evidence="4 12" id="KW-1134">Transmembrane beta strand</keyword>
<dbReference type="Gene3D" id="2.170.130.10">
    <property type="entry name" value="TonB-dependent receptor, plug domain"/>
    <property type="match status" value="1"/>
</dbReference>
<keyword evidence="3 12" id="KW-0813">Transport</keyword>
<evidence type="ECO:0000313" key="18">
    <source>
        <dbReference type="RefSeq" id="WP_034410956.1"/>
    </source>
</evidence>
<dbReference type="GO" id="GO:0006811">
    <property type="term" value="P:monoatomic ion transport"/>
    <property type="evidence" value="ECO:0007669"/>
    <property type="project" value="UniProtKB-KW"/>
</dbReference>